<evidence type="ECO:0000256" key="1">
    <source>
        <dbReference type="ARBA" id="ARBA00001946"/>
    </source>
</evidence>
<dbReference type="RefSeq" id="WP_203673603.1">
    <property type="nucleotide sequence ID" value="NZ_BONP01000009.1"/>
</dbReference>
<evidence type="ECO:0000313" key="4">
    <source>
        <dbReference type="EMBL" id="GIG40138.1"/>
    </source>
</evidence>
<comment type="cofactor">
    <cofactor evidence="1">
        <name>Mg(2+)</name>
        <dbReference type="ChEBI" id="CHEBI:18420"/>
    </cofactor>
</comment>
<evidence type="ECO:0000256" key="3">
    <source>
        <dbReference type="ARBA" id="ARBA00022842"/>
    </source>
</evidence>
<protein>
    <recommendedName>
        <fullName evidence="6">Haloacid dehalogenase</fullName>
    </recommendedName>
</protein>
<dbReference type="Proteomes" id="UP000614741">
    <property type="component" value="Unassembled WGS sequence"/>
</dbReference>
<dbReference type="EMBL" id="BONP01000009">
    <property type="protein sequence ID" value="GIG40138.1"/>
    <property type="molecule type" value="Genomic_DNA"/>
</dbReference>
<evidence type="ECO:0008006" key="6">
    <source>
        <dbReference type="Google" id="ProtNLM"/>
    </source>
</evidence>
<evidence type="ECO:0000313" key="5">
    <source>
        <dbReference type="Proteomes" id="UP000614741"/>
    </source>
</evidence>
<keyword evidence="3" id="KW-0460">Magnesium</keyword>
<accession>A0ABQ4DLC2</accession>
<dbReference type="PRINTS" id="PR00413">
    <property type="entry name" value="HADHALOGNASE"/>
</dbReference>
<evidence type="ECO:0000256" key="2">
    <source>
        <dbReference type="ARBA" id="ARBA00022801"/>
    </source>
</evidence>
<dbReference type="SUPFAM" id="SSF56784">
    <property type="entry name" value="HAD-like"/>
    <property type="match status" value="1"/>
</dbReference>
<dbReference type="InterPro" id="IPR051400">
    <property type="entry name" value="HAD-like_hydrolase"/>
</dbReference>
<dbReference type="PANTHER" id="PTHR46470:SF4">
    <property type="entry name" value="5-AMINO-6-(5-PHOSPHO-D-RIBITYLAMINO)URACIL PHOSPHATASE YIGB"/>
    <property type="match status" value="1"/>
</dbReference>
<keyword evidence="5" id="KW-1185">Reference proteome</keyword>
<dbReference type="SFLD" id="SFLDG01129">
    <property type="entry name" value="C1.5:_HAD__Beta-PGM__Phosphata"/>
    <property type="match status" value="1"/>
</dbReference>
<reference evidence="4 5" key="1">
    <citation type="submission" date="2021-01" db="EMBL/GenBank/DDBJ databases">
        <title>Whole genome shotgun sequence of Cellulomonas phragmiteti NBRC 110785.</title>
        <authorList>
            <person name="Komaki H."/>
            <person name="Tamura T."/>
        </authorList>
    </citation>
    <scope>NUCLEOTIDE SEQUENCE [LARGE SCALE GENOMIC DNA]</scope>
    <source>
        <strain evidence="4 5">NBRC 110785</strain>
    </source>
</reference>
<dbReference type="SFLD" id="SFLDS00003">
    <property type="entry name" value="Haloacid_Dehalogenase"/>
    <property type="match status" value="1"/>
</dbReference>
<dbReference type="PANTHER" id="PTHR46470">
    <property type="entry name" value="N-ACYLNEURAMINATE-9-PHOSPHATASE"/>
    <property type="match status" value="1"/>
</dbReference>
<proteinExistence type="predicted"/>
<gene>
    <name evidence="4" type="ORF">Cph01nite_19000</name>
</gene>
<dbReference type="NCBIfam" id="TIGR01549">
    <property type="entry name" value="HAD-SF-IA-v1"/>
    <property type="match status" value="1"/>
</dbReference>
<dbReference type="Gene3D" id="3.40.50.1000">
    <property type="entry name" value="HAD superfamily/HAD-like"/>
    <property type="match status" value="1"/>
</dbReference>
<name>A0ABQ4DLC2_9CELL</name>
<dbReference type="InterPro" id="IPR006439">
    <property type="entry name" value="HAD-SF_hydro_IA"/>
</dbReference>
<comment type="caution">
    <text evidence="4">The sequence shown here is derived from an EMBL/GenBank/DDBJ whole genome shotgun (WGS) entry which is preliminary data.</text>
</comment>
<dbReference type="Pfam" id="PF00702">
    <property type="entry name" value="Hydrolase"/>
    <property type="match status" value="1"/>
</dbReference>
<dbReference type="InterPro" id="IPR036412">
    <property type="entry name" value="HAD-like_sf"/>
</dbReference>
<keyword evidence="2" id="KW-0378">Hydrolase</keyword>
<dbReference type="InterPro" id="IPR023214">
    <property type="entry name" value="HAD_sf"/>
</dbReference>
<organism evidence="4 5">
    <name type="scientific">Cellulomonas phragmiteti</name>
    <dbReference type="NCBI Taxonomy" id="478780"/>
    <lineage>
        <taxon>Bacteria</taxon>
        <taxon>Bacillati</taxon>
        <taxon>Actinomycetota</taxon>
        <taxon>Actinomycetes</taxon>
        <taxon>Micrococcales</taxon>
        <taxon>Cellulomonadaceae</taxon>
        <taxon>Cellulomonas</taxon>
    </lineage>
</organism>
<sequence>MTAVDGVLFDIDDTLVDTRAAFRVALAAVLDRYAPGADVDAALALWRADPGGHYRAYTRGERTFREQRMTRANELHAALGGPVLDDAAYDAWDAVFDDAFASGWTAHADADRALARLLDAGIRIGALTNARHAYQTAKLDRAGLGTRLEVLVGVDTLGYGKPDPRVFLEACRRLGTAPERTAYVGDELDVDAVAAREAGLVGVWLDRPGPRRVPVTDAEVAAAGVLVIRTLDDLAGILDLT</sequence>
<dbReference type="Gene3D" id="1.20.120.1600">
    <property type="match status" value="1"/>
</dbReference>